<keyword evidence="1" id="KW-0808">Transferase</keyword>
<comment type="caution">
    <text evidence="1">The sequence shown here is derived from an EMBL/GenBank/DDBJ whole genome shotgun (WGS) entry which is preliminary data.</text>
</comment>
<keyword evidence="1" id="KW-0418">Kinase</keyword>
<dbReference type="InterPro" id="IPR007729">
    <property type="entry name" value="DGOK"/>
</dbReference>
<dbReference type="AlphaFoldDB" id="A0A5C5G9P2"/>
<dbReference type="Gene3D" id="3.30.420.310">
    <property type="entry name" value="2-keto-3-deoxy-galactonokinase, C-terminal domain"/>
    <property type="match status" value="1"/>
</dbReference>
<dbReference type="Gene3D" id="3.30.420.300">
    <property type="entry name" value="2-keto-3-deoxy-galactonokinase, substrate binding domain"/>
    <property type="match status" value="1"/>
</dbReference>
<dbReference type="InterPro" id="IPR042258">
    <property type="entry name" value="DGOK_N"/>
</dbReference>
<dbReference type="Pfam" id="PF05035">
    <property type="entry name" value="DGOK"/>
    <property type="match status" value="1"/>
</dbReference>
<proteinExistence type="predicted"/>
<reference evidence="1 2" key="1">
    <citation type="submission" date="2019-06" db="EMBL/GenBank/DDBJ databases">
        <title>Genome of new Rhodobacteraceae sp. SM1903.</title>
        <authorList>
            <person name="Ren X."/>
        </authorList>
    </citation>
    <scope>NUCLEOTIDE SEQUENCE [LARGE SCALE GENOMIC DNA]</scope>
    <source>
        <strain evidence="1 2">SM1903</strain>
    </source>
</reference>
<dbReference type="Proteomes" id="UP000314011">
    <property type="component" value="Unassembled WGS sequence"/>
</dbReference>
<gene>
    <name evidence="1" type="ORF">FHY64_15745</name>
</gene>
<dbReference type="RefSeq" id="WP_140196470.1">
    <property type="nucleotide sequence ID" value="NZ_CP065915.1"/>
</dbReference>
<dbReference type="EMBL" id="VFFF01000002">
    <property type="protein sequence ID" value="TNY31465.1"/>
    <property type="molecule type" value="Genomic_DNA"/>
</dbReference>
<sequence length="289" mass="30758">MSNRWIACDWGTSSLRVWAMDGAEVLDSAQSGRGMGTLTPGEFPEALAELLTPDWHGPVIACGMVGARQGWVEAPYASVPCSALPEGLTRAPGDRDVYIIPGVSQDSPADVMRGEETQVAGFLALNPGWDGILCLPGTHTKWVHVSAGEIVSFKTVMSGEVFALLTKQSVLRHSMKDDWDDETFAAAVADTLSRPERLISDLFALRAGDLLHNQPHARSRLSGLLIGAELAATRAYWLGQQVAVIGADALSRAYVAALGAQGAPATQAKGDAVTLAGLTAAWRRWKDPK</sequence>
<dbReference type="OrthoDB" id="256574at2"/>
<evidence type="ECO:0000313" key="2">
    <source>
        <dbReference type="Proteomes" id="UP000314011"/>
    </source>
</evidence>
<accession>A0A5C5G9P2</accession>
<evidence type="ECO:0000313" key="1">
    <source>
        <dbReference type="EMBL" id="TNY31465.1"/>
    </source>
</evidence>
<name>A0A5C5G9P2_9RHOB</name>
<dbReference type="GO" id="GO:0034194">
    <property type="term" value="P:D-galactonate catabolic process"/>
    <property type="evidence" value="ECO:0007669"/>
    <property type="project" value="InterPro"/>
</dbReference>
<dbReference type="InterPro" id="IPR042257">
    <property type="entry name" value="DGOK_C"/>
</dbReference>
<organism evidence="1 2">
    <name type="scientific">Pelagovum pacificum</name>
    <dbReference type="NCBI Taxonomy" id="2588711"/>
    <lineage>
        <taxon>Bacteria</taxon>
        <taxon>Pseudomonadati</taxon>
        <taxon>Pseudomonadota</taxon>
        <taxon>Alphaproteobacteria</taxon>
        <taxon>Rhodobacterales</taxon>
        <taxon>Paracoccaceae</taxon>
        <taxon>Pelagovum</taxon>
    </lineage>
</organism>
<protein>
    <submittedName>
        <fullName evidence="1">2-dehydro-3-deoxygalactonokinase</fullName>
    </submittedName>
</protein>
<keyword evidence="2" id="KW-1185">Reference proteome</keyword>
<dbReference type="GO" id="GO:0008671">
    <property type="term" value="F:2-dehydro-3-deoxygalactonokinase activity"/>
    <property type="evidence" value="ECO:0007669"/>
    <property type="project" value="InterPro"/>
</dbReference>
<dbReference type="CDD" id="cd24012">
    <property type="entry name" value="ASKHA_NBD_KDGal-kinase"/>
    <property type="match status" value="1"/>
</dbReference>